<protein>
    <submittedName>
        <fullName evidence="1">Uncharacterized protein</fullName>
    </submittedName>
</protein>
<evidence type="ECO:0000313" key="1">
    <source>
        <dbReference type="EMBL" id="CAN0562669.1"/>
    </source>
</evidence>
<evidence type="ECO:0000313" key="2">
    <source>
        <dbReference type="Proteomes" id="UP001162501"/>
    </source>
</evidence>
<reference evidence="1" key="1">
    <citation type="submission" date="2023-05" db="EMBL/GenBank/DDBJ databases">
        <authorList>
            <consortium name="ELIXIR-Norway"/>
        </authorList>
    </citation>
    <scope>NUCLEOTIDE SEQUENCE</scope>
</reference>
<gene>
    <name evidence="1" type="ORF">MRATA1EN22A_LOCUS27392</name>
</gene>
<dbReference type="EMBL" id="OX596092">
    <property type="protein sequence ID" value="CAN0562669.1"/>
    <property type="molecule type" value="Genomic_DNA"/>
</dbReference>
<organism evidence="1 2">
    <name type="scientific">Rangifer tarandus platyrhynchus</name>
    <name type="common">Svalbard reindeer</name>
    <dbReference type="NCBI Taxonomy" id="3082113"/>
    <lineage>
        <taxon>Eukaryota</taxon>
        <taxon>Metazoa</taxon>
        <taxon>Chordata</taxon>
        <taxon>Craniata</taxon>
        <taxon>Vertebrata</taxon>
        <taxon>Euteleostomi</taxon>
        <taxon>Mammalia</taxon>
        <taxon>Eutheria</taxon>
        <taxon>Laurasiatheria</taxon>
        <taxon>Artiodactyla</taxon>
        <taxon>Ruminantia</taxon>
        <taxon>Pecora</taxon>
        <taxon>Cervidae</taxon>
        <taxon>Odocoileinae</taxon>
        <taxon>Rangifer</taxon>
    </lineage>
</organism>
<proteinExistence type="predicted"/>
<accession>A0AC60A699</accession>
<dbReference type="Proteomes" id="UP001162501">
    <property type="component" value="Chromosome 8"/>
</dbReference>
<sequence>MINCGAFPGPRSHLFTLNSQTSNYYIYTLTTWYIGMQSLQTLKKKIKTNLNVHLYFIYLFILVIPCGCRILVLQPRIEPVPPAAAVFSPNHWVPPAVEVWSPNYWTPGKGLNVHL</sequence>
<reference evidence="1" key="2">
    <citation type="submission" date="2025-03" db="EMBL/GenBank/DDBJ databases">
        <authorList>
            <consortium name="ELIXIR-Norway"/>
            <consortium name="Elixir Norway"/>
        </authorList>
    </citation>
    <scope>NUCLEOTIDE SEQUENCE</scope>
</reference>
<name>A0AC60A699_RANTA</name>